<proteinExistence type="predicted"/>
<evidence type="ECO:0000313" key="4">
    <source>
        <dbReference type="EMBL" id="KAK9691996.1"/>
    </source>
</evidence>
<dbReference type="InterPro" id="IPR009091">
    <property type="entry name" value="RCC1/BLIP-II"/>
</dbReference>
<dbReference type="PANTHER" id="PTHR22870:SF395">
    <property type="entry name" value="UVB-RESISTANCE PROTEIN UVR8-RELATED"/>
    <property type="match status" value="1"/>
</dbReference>
<dbReference type="PRINTS" id="PR00633">
    <property type="entry name" value="RCCNDNSATION"/>
</dbReference>
<feature type="repeat" description="RCC1" evidence="2">
    <location>
        <begin position="307"/>
        <end position="359"/>
    </location>
</feature>
<dbReference type="InterPro" id="IPR000408">
    <property type="entry name" value="Reg_chr_condens"/>
</dbReference>
<dbReference type="Pfam" id="PF25390">
    <property type="entry name" value="WD40_RLD"/>
    <property type="match status" value="1"/>
</dbReference>
<dbReference type="PROSITE" id="PS00626">
    <property type="entry name" value="RCC1_2"/>
    <property type="match status" value="1"/>
</dbReference>
<evidence type="ECO:0000256" key="1">
    <source>
        <dbReference type="ARBA" id="ARBA00022737"/>
    </source>
</evidence>
<sequence length="423" mass="44873">MWWRRTYASFSRHFHILDNFNRKLGFSLRRYSTAGNRFAALWGNGDYGRLGLGSVDSQWRPVVCSAFCGGGDSVRSVACGGAHTLFLTESGRVFASGLNDFGQLGISDDLSYTKEPTLVPGIEKEIRHISAGYSHSCAITLDGELYMWGKNNSGQLGLGKSAPKIVSTPLKVACLSGINIEMAALGSEHSIAVTDEGVTLSWGGGSSGRLGHDRQSSLLGFLSSACEYTPRVINRLDGVKVKTVAAGLLHSACVDENGNVFVFGENAVGKFSFGSNNSSGPSMLSDLPISEEIACGGYHTCVVTGNRELYTWGSNENGCLGIGCTDVARSPQRVEGPFVRQSVSKVSCGWKHTAAISDGQVFTWGWGGSHGTFSVDGQSSGGQLGIGTDVDYIEPAVVEFGSNVKALEVSCGFNHTGAILQYI</sequence>
<dbReference type="SUPFAM" id="SSF50985">
    <property type="entry name" value="RCC1/BLIP-II"/>
    <property type="match status" value="2"/>
</dbReference>
<feature type="repeat" description="RCC1" evidence="2">
    <location>
        <begin position="91"/>
        <end position="142"/>
    </location>
</feature>
<protein>
    <recommendedName>
        <fullName evidence="3">RCC1-like domain-containing protein</fullName>
    </recommendedName>
</protein>
<feature type="repeat" description="RCC1" evidence="2">
    <location>
        <begin position="258"/>
        <end position="306"/>
    </location>
</feature>
<comment type="caution">
    <text evidence="4">The sequence shown here is derived from an EMBL/GenBank/DDBJ whole genome shotgun (WGS) entry which is preliminary data.</text>
</comment>
<evidence type="ECO:0000259" key="3">
    <source>
        <dbReference type="Pfam" id="PF25390"/>
    </source>
</evidence>
<organism evidence="4 5">
    <name type="scientific">Saponaria officinalis</name>
    <name type="common">Common soapwort</name>
    <name type="synonym">Lychnis saponaria</name>
    <dbReference type="NCBI Taxonomy" id="3572"/>
    <lineage>
        <taxon>Eukaryota</taxon>
        <taxon>Viridiplantae</taxon>
        <taxon>Streptophyta</taxon>
        <taxon>Embryophyta</taxon>
        <taxon>Tracheophyta</taxon>
        <taxon>Spermatophyta</taxon>
        <taxon>Magnoliopsida</taxon>
        <taxon>eudicotyledons</taxon>
        <taxon>Gunneridae</taxon>
        <taxon>Pentapetalae</taxon>
        <taxon>Caryophyllales</taxon>
        <taxon>Caryophyllaceae</taxon>
        <taxon>Caryophylleae</taxon>
        <taxon>Saponaria</taxon>
    </lineage>
</organism>
<feature type="domain" description="RCC1-like" evidence="3">
    <location>
        <begin position="41"/>
        <end position="416"/>
    </location>
</feature>
<feature type="repeat" description="RCC1" evidence="2">
    <location>
        <begin position="37"/>
        <end position="90"/>
    </location>
</feature>
<dbReference type="InterPro" id="IPR058923">
    <property type="entry name" value="RCC1-like_dom"/>
</dbReference>
<dbReference type="Gene3D" id="2.130.10.30">
    <property type="entry name" value="Regulator of chromosome condensation 1/beta-lactamase-inhibitor protein II"/>
    <property type="match status" value="2"/>
</dbReference>
<accession>A0AAW1IRI0</accession>
<dbReference type="PROSITE" id="PS50012">
    <property type="entry name" value="RCC1_3"/>
    <property type="match status" value="7"/>
</dbReference>
<feature type="repeat" description="RCC1" evidence="2">
    <location>
        <begin position="143"/>
        <end position="196"/>
    </location>
</feature>
<dbReference type="AlphaFoldDB" id="A0AAW1IRI0"/>
<feature type="repeat" description="RCC1" evidence="2">
    <location>
        <begin position="359"/>
        <end position="422"/>
    </location>
</feature>
<evidence type="ECO:0000313" key="5">
    <source>
        <dbReference type="Proteomes" id="UP001443914"/>
    </source>
</evidence>
<name>A0AAW1IRI0_SAPOF</name>
<keyword evidence="1" id="KW-0677">Repeat</keyword>
<keyword evidence="5" id="KW-1185">Reference proteome</keyword>
<dbReference type="EMBL" id="JBDFQZ010000009">
    <property type="protein sequence ID" value="KAK9691996.1"/>
    <property type="molecule type" value="Genomic_DNA"/>
</dbReference>
<dbReference type="PANTHER" id="PTHR22870">
    <property type="entry name" value="REGULATOR OF CHROMOSOME CONDENSATION"/>
    <property type="match status" value="1"/>
</dbReference>
<gene>
    <name evidence="4" type="ORF">RND81_09G234200</name>
</gene>
<dbReference type="Proteomes" id="UP001443914">
    <property type="component" value="Unassembled WGS sequence"/>
</dbReference>
<evidence type="ECO:0000256" key="2">
    <source>
        <dbReference type="PROSITE-ProRule" id="PRU00235"/>
    </source>
</evidence>
<dbReference type="InterPro" id="IPR051210">
    <property type="entry name" value="Ub_ligase/GEF_domain"/>
</dbReference>
<reference evidence="4" key="1">
    <citation type="submission" date="2024-03" db="EMBL/GenBank/DDBJ databases">
        <title>WGS assembly of Saponaria officinalis var. Norfolk2.</title>
        <authorList>
            <person name="Jenkins J."/>
            <person name="Shu S."/>
            <person name="Grimwood J."/>
            <person name="Barry K."/>
            <person name="Goodstein D."/>
            <person name="Schmutz J."/>
            <person name="Leebens-Mack J."/>
            <person name="Osbourn A."/>
        </authorList>
    </citation>
    <scope>NUCLEOTIDE SEQUENCE [LARGE SCALE GENOMIC DNA]</scope>
    <source>
        <strain evidence="4">JIC</strain>
    </source>
</reference>
<feature type="repeat" description="RCC1" evidence="2">
    <location>
        <begin position="197"/>
        <end position="257"/>
    </location>
</feature>